<evidence type="ECO:0000313" key="8">
    <source>
        <dbReference type="EMBL" id="MSS62761.1"/>
    </source>
</evidence>
<dbReference type="Pfam" id="PF14527">
    <property type="entry name" value="LAGLIDADG_WhiA"/>
    <property type="match status" value="1"/>
</dbReference>
<evidence type="ECO:0000259" key="7">
    <source>
        <dbReference type="Pfam" id="PF14527"/>
    </source>
</evidence>
<dbReference type="EMBL" id="VUMT01000002">
    <property type="protein sequence ID" value="MSS62761.1"/>
    <property type="molecule type" value="Genomic_DNA"/>
</dbReference>
<dbReference type="Pfam" id="PF10298">
    <property type="entry name" value="WhiA_N"/>
    <property type="match status" value="1"/>
</dbReference>
<dbReference type="InterPro" id="IPR027434">
    <property type="entry name" value="Homing_endonucl"/>
</dbReference>
<evidence type="ECO:0000313" key="9">
    <source>
        <dbReference type="Proteomes" id="UP000482209"/>
    </source>
</evidence>
<dbReference type="GO" id="GO:0051301">
    <property type="term" value="P:cell division"/>
    <property type="evidence" value="ECO:0007669"/>
    <property type="project" value="UniProtKB-UniRule"/>
</dbReference>
<evidence type="ECO:0000256" key="4">
    <source>
        <dbReference type="HAMAP-Rule" id="MF_01420"/>
    </source>
</evidence>
<keyword evidence="9" id="KW-1185">Reference proteome</keyword>
<comment type="similarity">
    <text evidence="4">Belongs to the WhiA family.</text>
</comment>
<feature type="domain" description="WhiA LAGLIDADG-like" evidence="7">
    <location>
        <begin position="132"/>
        <end position="223"/>
    </location>
</feature>
<dbReference type="RefSeq" id="WP_154516757.1">
    <property type="nucleotide sequence ID" value="NZ_VUMT01000002.1"/>
</dbReference>
<dbReference type="NCBIfam" id="TIGR00647">
    <property type="entry name" value="DNA_bind_WhiA"/>
    <property type="match status" value="1"/>
</dbReference>
<dbReference type="GO" id="GO:0003677">
    <property type="term" value="F:DNA binding"/>
    <property type="evidence" value="ECO:0007669"/>
    <property type="project" value="UniProtKB-UniRule"/>
</dbReference>
<evidence type="ECO:0000259" key="5">
    <source>
        <dbReference type="Pfam" id="PF02650"/>
    </source>
</evidence>
<keyword evidence="1 4" id="KW-0132">Cell division</keyword>
<dbReference type="InterPro" id="IPR039518">
    <property type="entry name" value="WhiA_LAGLIDADG_dom"/>
</dbReference>
<sequence length="318" mass="36087">MSFSKKVKEELSKQISTARHCQIAEIAAIISLCGNIIINERNEYFIKIHTENLTVARKYFILIKKSFQVSAEISIRKNVNLKKSKIYTVLIKDSEAALLILKATKLIDINGEIREELSITTNLVVQSSCCKRAFIRGAFLAYGSMSDPAKTYHFEIVTSTKAKASQLQEIIHFFGIDAKIVLRKKYYVVYVKEGSQIVDLLNIMEAHVALMELENVRILKEMRNSINRQVNCETANINKTVTAATKQIEDIQYIKDTIGFGELSEGLEEIAKIRLEQPEASLKELGTLLNPPIGKSGVNHRLRKLSEIADRLREEKER</sequence>
<dbReference type="PANTHER" id="PTHR37307:SF1">
    <property type="entry name" value="CELL DIVISION PROTEIN WHIA-RELATED"/>
    <property type="match status" value="1"/>
</dbReference>
<dbReference type="InterPro" id="IPR023054">
    <property type="entry name" value="Sporulation_regulator_WhiA_C"/>
</dbReference>
<dbReference type="PANTHER" id="PTHR37307">
    <property type="entry name" value="CELL DIVISION PROTEIN WHIA-RELATED"/>
    <property type="match status" value="1"/>
</dbReference>
<proteinExistence type="inferred from homology"/>
<accession>A0A6L5XWF9</accession>
<dbReference type="AlphaFoldDB" id="A0A6L5XWF9"/>
<evidence type="ECO:0000256" key="3">
    <source>
        <dbReference type="ARBA" id="ARBA00023306"/>
    </source>
</evidence>
<dbReference type="InterPro" id="IPR018478">
    <property type="entry name" value="Sporu_reg_WhiA_N_dom"/>
</dbReference>
<comment type="function">
    <text evidence="4">Involved in cell division and chromosome segregation.</text>
</comment>
<dbReference type="Proteomes" id="UP000482209">
    <property type="component" value="Unassembled WGS sequence"/>
</dbReference>
<name>A0A6L5XWF9_9FIRM</name>
<evidence type="ECO:0000256" key="1">
    <source>
        <dbReference type="ARBA" id="ARBA00022618"/>
    </source>
</evidence>
<keyword evidence="3 4" id="KW-0131">Cell cycle</keyword>
<organism evidence="8 9">
    <name type="scientific">Velocimicrobium porci</name>
    <dbReference type="NCBI Taxonomy" id="2606634"/>
    <lineage>
        <taxon>Bacteria</taxon>
        <taxon>Bacillati</taxon>
        <taxon>Bacillota</taxon>
        <taxon>Clostridia</taxon>
        <taxon>Lachnospirales</taxon>
        <taxon>Lachnospiraceae</taxon>
        <taxon>Velocimicrobium</taxon>
    </lineage>
</organism>
<dbReference type="SUPFAM" id="SSF55608">
    <property type="entry name" value="Homing endonucleases"/>
    <property type="match status" value="1"/>
</dbReference>
<keyword evidence="2 4" id="KW-0238">DNA-binding</keyword>
<dbReference type="GO" id="GO:0043937">
    <property type="term" value="P:regulation of sporulation"/>
    <property type="evidence" value="ECO:0007669"/>
    <property type="project" value="InterPro"/>
</dbReference>
<gene>
    <name evidence="4 8" type="primary">whiA</name>
    <name evidence="8" type="ORF">FYJ58_02495</name>
</gene>
<evidence type="ECO:0000256" key="2">
    <source>
        <dbReference type="ARBA" id="ARBA00023125"/>
    </source>
</evidence>
<reference evidence="8 9" key="1">
    <citation type="submission" date="2019-08" db="EMBL/GenBank/DDBJ databases">
        <title>In-depth cultivation of the pig gut microbiome towards novel bacterial diversity and tailored functional studies.</title>
        <authorList>
            <person name="Wylensek D."/>
            <person name="Hitch T.C.A."/>
            <person name="Clavel T."/>
        </authorList>
    </citation>
    <scope>NUCLEOTIDE SEQUENCE [LARGE SCALE GENOMIC DNA]</scope>
    <source>
        <strain evidence="8 9">WCA-693-APC-MOT-I</strain>
    </source>
</reference>
<protein>
    <recommendedName>
        <fullName evidence="4">Probable cell division protein WhiA</fullName>
    </recommendedName>
</protein>
<dbReference type="Gene3D" id="3.10.28.10">
    <property type="entry name" value="Homing endonucleases"/>
    <property type="match status" value="1"/>
</dbReference>
<comment type="caution">
    <text evidence="8">The sequence shown here is derived from an EMBL/GenBank/DDBJ whole genome shotgun (WGS) entry which is preliminary data.</text>
</comment>
<evidence type="ECO:0000259" key="6">
    <source>
        <dbReference type="Pfam" id="PF10298"/>
    </source>
</evidence>
<dbReference type="InterPro" id="IPR003802">
    <property type="entry name" value="Sporulation_regulator_WhiA"/>
</dbReference>
<feature type="domain" description="Sporulation transcription regulator WhiA N-terminal" evidence="6">
    <location>
        <begin position="19"/>
        <end position="106"/>
    </location>
</feature>
<dbReference type="HAMAP" id="MF_01420">
    <property type="entry name" value="HTH_type_WhiA"/>
    <property type="match status" value="1"/>
</dbReference>
<dbReference type="Pfam" id="PF02650">
    <property type="entry name" value="HTH_WhiA"/>
    <property type="match status" value="1"/>
</dbReference>
<feature type="domain" description="Sporulation regulator WhiA C-terminal" evidence="5">
    <location>
        <begin position="226"/>
        <end position="309"/>
    </location>
</feature>